<dbReference type="RefSeq" id="WP_214612480.1">
    <property type="nucleotide sequence ID" value="NZ_JACATN010000004.1"/>
</dbReference>
<dbReference type="InterPro" id="IPR052894">
    <property type="entry name" value="AsmA-related"/>
</dbReference>
<dbReference type="Pfam" id="PF05170">
    <property type="entry name" value="AsmA"/>
    <property type="match status" value="1"/>
</dbReference>
<reference evidence="3 4" key="1">
    <citation type="submission" date="2020-06" db="EMBL/GenBank/DDBJ databases">
        <authorList>
            <person name="Isaeva M.P."/>
            <person name="Chernysheva N.Y."/>
        </authorList>
    </citation>
    <scope>NUCLEOTIDE SEQUENCE [LARGE SCALE GENOMIC DNA]</scope>
    <source>
        <strain evidence="3 4">KMM 6746</strain>
    </source>
</reference>
<keyword evidence="4" id="KW-1185">Reference proteome</keyword>
<organism evidence="3 4">
    <name type="scientific">Zobellia barbeyronii</name>
    <dbReference type="NCBI Taxonomy" id="2748009"/>
    <lineage>
        <taxon>Bacteria</taxon>
        <taxon>Pseudomonadati</taxon>
        <taxon>Bacteroidota</taxon>
        <taxon>Flavobacteriia</taxon>
        <taxon>Flavobacteriales</taxon>
        <taxon>Flavobacteriaceae</taxon>
        <taxon>Zobellia</taxon>
    </lineage>
</organism>
<evidence type="ECO:0000259" key="2">
    <source>
        <dbReference type="Pfam" id="PF05170"/>
    </source>
</evidence>
<dbReference type="Proteomes" id="UP000740413">
    <property type="component" value="Unassembled WGS sequence"/>
</dbReference>
<dbReference type="EMBL" id="JACATN010000004">
    <property type="protein sequence ID" value="MBT2162459.1"/>
    <property type="molecule type" value="Genomic_DNA"/>
</dbReference>
<dbReference type="PANTHER" id="PTHR30441">
    <property type="entry name" value="DUF748 DOMAIN-CONTAINING PROTEIN"/>
    <property type="match status" value="1"/>
</dbReference>
<accession>A0ABS5WGE7</accession>
<feature type="compositionally biased region" description="Basic and acidic residues" evidence="1">
    <location>
        <begin position="841"/>
        <end position="856"/>
    </location>
</feature>
<feature type="domain" description="AsmA" evidence="2">
    <location>
        <begin position="3"/>
        <end position="658"/>
    </location>
</feature>
<name>A0ABS5WGE7_9FLAO</name>
<sequence length="903" mass="98531">MKKKIFWGLGVIVLLIVAVLVAAPFFLESKIGDIIKNNVNNNVNATLDFSKADLSLFSNFPNAEVSLEDVVLLNKAPFEGDTLFASKKVALAMGIGELFKGQDEPIGIKSLTVDGASVNVTIDKEENASFDIAVPSDEPSAPADASGDGFNLDLQSYSITNTNIVYDDQSTGMRLVISDMQHSGKGDLSAEKSELDTFTEALVSFEMDSTNYLNKNKIELDAVIGIDLKENKYTFLKNEALINQLALVFDGFIKINENSQEIDITFKTPSSDFKNFLAVIPEEYSKNIEDVKTTGNFMLEGKFNGVVDEEHIPKFNIKIYSDNASFKYPDLPKGVRNVFIDTKINNTTGIAEDTYVDIDKLSFMIDEDKFDMTAHIKELMGNTKVDAHIDGKMNLANLKKAYPVPADLDLKGLLDVDVKTAFDMASIEKEQYEKTTTDGKVSLSDFEYNSDEIPNPVKLKSTKLTFNPSTVTLNELSGTTGKTDFNAKGTIKNLLGFMFNDEKVEGDFDLSSNTFALSDFMVEETPAGPSEGKTEGEKTEGVAEEKIKIPSFLDANINASANTVLYDNLTLKDVKGNLKIKDEKATLTNMTSSIFNGKMAFNGEVSTKEETPTFAMNLDMKQLGISETFKSLDLLKAVAPIAQILKGTMDTDIKLSGSLTDDLVPDLLTLTGDIFADIMTKEVDAESAPMLTSLNSKLNFIDMKQLNLDDLKTKLTFENGVVNVKPFTVKYKDIAIDVGGTHTFNKEMKYTATMEVPAKYLGSDVSKLIAQIGENDLEDLKIPVVANIGGSYDNPKVSTDLGSGVKTLTSQLVEIQKQKLINKGKDKAKDLLGDVLGGSKSETEGETKSTKDDVKEVLGGLLGGSKKDTTTVKTDTAAPEKKEDVVKEKAKNILGGLLGKKSN</sequence>
<protein>
    <submittedName>
        <fullName evidence="3">AsmA family protein</fullName>
    </submittedName>
</protein>
<reference evidence="4" key="2">
    <citation type="submission" date="2023-07" db="EMBL/GenBank/DDBJ databases">
        <title>Zobellia barbeyronii sp. nov., a new marine flavobacterium, isolated from green and red algae.</title>
        <authorList>
            <person name="Nedashkovskaya O.I."/>
            <person name="Otstavnykh N."/>
            <person name="Zhukova N."/>
            <person name="Guzev K."/>
            <person name="Chausova V."/>
            <person name="Tekutyeva L."/>
            <person name="Mikhailov V."/>
            <person name="Isaeva M."/>
        </authorList>
    </citation>
    <scope>NUCLEOTIDE SEQUENCE [LARGE SCALE GENOMIC DNA]</scope>
    <source>
        <strain evidence="4">KMM 6746</strain>
    </source>
</reference>
<proteinExistence type="predicted"/>
<evidence type="ECO:0000256" key="1">
    <source>
        <dbReference type="SAM" id="MobiDB-lite"/>
    </source>
</evidence>
<gene>
    <name evidence="3" type="ORF">HW347_14390</name>
</gene>
<evidence type="ECO:0000313" key="3">
    <source>
        <dbReference type="EMBL" id="MBT2162459.1"/>
    </source>
</evidence>
<dbReference type="InterPro" id="IPR007844">
    <property type="entry name" value="AsmA"/>
</dbReference>
<dbReference type="PANTHER" id="PTHR30441:SF8">
    <property type="entry name" value="DUF748 DOMAIN-CONTAINING PROTEIN"/>
    <property type="match status" value="1"/>
</dbReference>
<feature type="region of interest" description="Disordered" evidence="1">
    <location>
        <begin position="833"/>
        <end position="884"/>
    </location>
</feature>
<evidence type="ECO:0000313" key="4">
    <source>
        <dbReference type="Proteomes" id="UP000740413"/>
    </source>
</evidence>
<comment type="caution">
    <text evidence="3">The sequence shown here is derived from an EMBL/GenBank/DDBJ whole genome shotgun (WGS) entry which is preliminary data.</text>
</comment>